<dbReference type="EMBL" id="JASCZI010030976">
    <property type="protein sequence ID" value="MED6125557.1"/>
    <property type="molecule type" value="Genomic_DNA"/>
</dbReference>
<dbReference type="Proteomes" id="UP001341840">
    <property type="component" value="Unassembled WGS sequence"/>
</dbReference>
<organism evidence="2 3">
    <name type="scientific">Stylosanthes scabra</name>
    <dbReference type="NCBI Taxonomy" id="79078"/>
    <lineage>
        <taxon>Eukaryota</taxon>
        <taxon>Viridiplantae</taxon>
        <taxon>Streptophyta</taxon>
        <taxon>Embryophyta</taxon>
        <taxon>Tracheophyta</taxon>
        <taxon>Spermatophyta</taxon>
        <taxon>Magnoliopsida</taxon>
        <taxon>eudicotyledons</taxon>
        <taxon>Gunneridae</taxon>
        <taxon>Pentapetalae</taxon>
        <taxon>rosids</taxon>
        <taxon>fabids</taxon>
        <taxon>Fabales</taxon>
        <taxon>Fabaceae</taxon>
        <taxon>Papilionoideae</taxon>
        <taxon>50 kb inversion clade</taxon>
        <taxon>dalbergioids sensu lato</taxon>
        <taxon>Dalbergieae</taxon>
        <taxon>Pterocarpus clade</taxon>
        <taxon>Stylosanthes</taxon>
    </lineage>
</organism>
<keyword evidence="3" id="KW-1185">Reference proteome</keyword>
<evidence type="ECO:0000313" key="3">
    <source>
        <dbReference type="Proteomes" id="UP001341840"/>
    </source>
</evidence>
<sequence length="88" mass="10137">MKHPHHHHHPNKDSRRGFGSEAHEVPSGPNPISNRVWQRNEEMGVPWEWWAVLVIIFMDQERTAALEEMSAVEKGSDTSSWLTISTQP</sequence>
<name>A0ABU6RN79_9FABA</name>
<evidence type="ECO:0000313" key="2">
    <source>
        <dbReference type="EMBL" id="MED6125557.1"/>
    </source>
</evidence>
<feature type="compositionally biased region" description="Basic residues" evidence="1">
    <location>
        <begin position="1"/>
        <end position="10"/>
    </location>
</feature>
<feature type="region of interest" description="Disordered" evidence="1">
    <location>
        <begin position="1"/>
        <end position="35"/>
    </location>
</feature>
<feature type="compositionally biased region" description="Basic and acidic residues" evidence="1">
    <location>
        <begin position="11"/>
        <end position="24"/>
    </location>
</feature>
<accession>A0ABU6RN79</accession>
<protein>
    <submittedName>
        <fullName evidence="2">Uncharacterized protein</fullName>
    </submittedName>
</protein>
<evidence type="ECO:0000256" key="1">
    <source>
        <dbReference type="SAM" id="MobiDB-lite"/>
    </source>
</evidence>
<gene>
    <name evidence="2" type="ORF">PIB30_069610</name>
</gene>
<comment type="caution">
    <text evidence="2">The sequence shown here is derived from an EMBL/GenBank/DDBJ whole genome shotgun (WGS) entry which is preliminary data.</text>
</comment>
<proteinExistence type="predicted"/>
<reference evidence="2 3" key="1">
    <citation type="journal article" date="2023" name="Plants (Basel)">
        <title>Bridging the Gap: Combining Genomics and Transcriptomics Approaches to Understand Stylosanthes scabra, an Orphan Legume from the Brazilian Caatinga.</title>
        <authorList>
            <person name="Ferreira-Neto J.R.C."/>
            <person name="da Silva M.D."/>
            <person name="Binneck E."/>
            <person name="de Melo N.F."/>
            <person name="da Silva R.H."/>
            <person name="de Melo A.L.T.M."/>
            <person name="Pandolfi V."/>
            <person name="Bustamante F.O."/>
            <person name="Brasileiro-Vidal A.C."/>
            <person name="Benko-Iseppon A.M."/>
        </authorList>
    </citation>
    <scope>NUCLEOTIDE SEQUENCE [LARGE SCALE GENOMIC DNA]</scope>
    <source>
        <tissue evidence="2">Leaves</tissue>
    </source>
</reference>